<gene>
    <name evidence="1" type="ORF">GALMADRAFT_56751</name>
</gene>
<proteinExistence type="predicted"/>
<evidence type="ECO:0000313" key="2">
    <source>
        <dbReference type="Proteomes" id="UP000027222"/>
    </source>
</evidence>
<name>A0A067TRH5_GALM3</name>
<accession>A0A067TRH5</accession>
<reference evidence="2" key="1">
    <citation type="journal article" date="2014" name="Proc. Natl. Acad. Sci. U.S.A.">
        <title>Extensive sampling of basidiomycete genomes demonstrates inadequacy of the white-rot/brown-rot paradigm for wood decay fungi.</title>
        <authorList>
            <person name="Riley R."/>
            <person name="Salamov A.A."/>
            <person name="Brown D.W."/>
            <person name="Nagy L.G."/>
            <person name="Floudas D."/>
            <person name="Held B.W."/>
            <person name="Levasseur A."/>
            <person name="Lombard V."/>
            <person name="Morin E."/>
            <person name="Otillar R."/>
            <person name="Lindquist E.A."/>
            <person name="Sun H."/>
            <person name="LaButti K.M."/>
            <person name="Schmutz J."/>
            <person name="Jabbour D."/>
            <person name="Luo H."/>
            <person name="Baker S.E."/>
            <person name="Pisabarro A.G."/>
            <person name="Walton J.D."/>
            <person name="Blanchette R.A."/>
            <person name="Henrissat B."/>
            <person name="Martin F."/>
            <person name="Cullen D."/>
            <person name="Hibbett D.S."/>
            <person name="Grigoriev I.V."/>
        </authorList>
    </citation>
    <scope>NUCLEOTIDE SEQUENCE [LARGE SCALE GENOMIC DNA]</scope>
    <source>
        <strain evidence="2">CBS 339.88</strain>
    </source>
</reference>
<evidence type="ECO:0000313" key="1">
    <source>
        <dbReference type="EMBL" id="KDR82489.1"/>
    </source>
</evidence>
<dbReference type="AlphaFoldDB" id="A0A067TRH5"/>
<protein>
    <submittedName>
        <fullName evidence="1">Uncharacterized protein</fullName>
    </submittedName>
</protein>
<dbReference type="InterPro" id="IPR053354">
    <property type="entry name" value="MGDG_epimerase"/>
</dbReference>
<dbReference type="STRING" id="685588.A0A067TRH5"/>
<organism evidence="1 2">
    <name type="scientific">Galerina marginata (strain CBS 339.88)</name>
    <dbReference type="NCBI Taxonomy" id="685588"/>
    <lineage>
        <taxon>Eukaryota</taxon>
        <taxon>Fungi</taxon>
        <taxon>Dikarya</taxon>
        <taxon>Basidiomycota</taxon>
        <taxon>Agaricomycotina</taxon>
        <taxon>Agaricomycetes</taxon>
        <taxon>Agaricomycetidae</taxon>
        <taxon>Agaricales</taxon>
        <taxon>Agaricineae</taxon>
        <taxon>Strophariaceae</taxon>
        <taxon>Galerina</taxon>
    </lineage>
</organism>
<dbReference type="PANTHER" id="PTHR43558">
    <property type="entry name" value="REDUCTASE, PUTATIVE (AFU_ORTHOLOGUE AFUA_3G10540)-RELATED"/>
    <property type="match status" value="1"/>
</dbReference>
<dbReference type="OrthoDB" id="539213at2759"/>
<dbReference type="HOGENOM" id="CLU_087496_0_0_1"/>
<dbReference type="Proteomes" id="UP000027222">
    <property type="component" value="Unassembled WGS sequence"/>
</dbReference>
<dbReference type="EMBL" id="KL142369">
    <property type="protein sequence ID" value="KDR82489.1"/>
    <property type="molecule type" value="Genomic_DNA"/>
</dbReference>
<keyword evidence="2" id="KW-1185">Reference proteome</keyword>
<dbReference type="PANTHER" id="PTHR43558:SF6">
    <property type="entry name" value="REDUCTASE, PUTATIVE (AFU_ORTHOLOGUE AFUA_3G10540)-RELATED"/>
    <property type="match status" value="1"/>
</dbReference>
<sequence>MPLPSHLRKRQGSLSIVPTVDEFKHNWRLFTHGILDNICWHNVVAAGGSVLACLEPFEGNATLQQKNRRYQPIQIILRLYLSPAEILAGFDVDSACFAFDGHCVWSNPRGLASCIRQANTVDLSRRSPSYEVRLAKYAERGYEVYLPSLLRQRIDPLIFHCPSPKRPNGLARLLVLERLYFKDAILGNCLHYPWKLVLALGAVSAGPGRQLNIDFQSSDYDIAWVIPYGPSWTAQKIAKSVASLVIIASLLSVSPIQLMLFTEQPLEWYVYL</sequence>